<comment type="caution">
    <text evidence="1">The sequence shown here is derived from an EMBL/GenBank/DDBJ whole genome shotgun (WGS) entry which is preliminary data.</text>
</comment>
<organism evidence="1 2">
    <name type="scientific">Palleniella muris</name>
    <dbReference type="NCBI Taxonomy" id="3038145"/>
    <lineage>
        <taxon>Bacteria</taxon>
        <taxon>Pseudomonadati</taxon>
        <taxon>Bacteroidota</taxon>
        <taxon>Bacteroidia</taxon>
        <taxon>Bacteroidales</taxon>
        <taxon>Prevotellaceae</taxon>
        <taxon>Palleniella</taxon>
    </lineage>
</organism>
<accession>A0AC61QSS8</accession>
<dbReference type="Proteomes" id="UP000308886">
    <property type="component" value="Unassembled WGS sequence"/>
</dbReference>
<proteinExistence type="predicted"/>
<dbReference type="EMBL" id="SRZC01000003">
    <property type="protein sequence ID" value="TGX83498.1"/>
    <property type="molecule type" value="Genomic_DNA"/>
</dbReference>
<gene>
    <name evidence="1" type="ORF">E5358_02295</name>
</gene>
<evidence type="ECO:0000313" key="1">
    <source>
        <dbReference type="EMBL" id="TGX83498.1"/>
    </source>
</evidence>
<keyword evidence="1" id="KW-0067">ATP-binding</keyword>
<evidence type="ECO:0000313" key="2">
    <source>
        <dbReference type="Proteomes" id="UP000308886"/>
    </source>
</evidence>
<keyword evidence="1" id="KW-0547">Nucleotide-binding</keyword>
<name>A0AC61QSS8_9BACT</name>
<keyword evidence="2" id="KW-1185">Reference proteome</keyword>
<protein>
    <submittedName>
        <fullName evidence="1">ATP-binding cassette domain-containing protein</fullName>
    </submittedName>
</protein>
<reference evidence="1" key="1">
    <citation type="submission" date="2019-04" db="EMBL/GenBank/DDBJ databases">
        <title>Microbes associate with the intestines of laboratory mice.</title>
        <authorList>
            <person name="Navarre W."/>
            <person name="Wong E."/>
            <person name="Huang K."/>
            <person name="Tropini C."/>
            <person name="Ng K."/>
            <person name="Yu B."/>
        </authorList>
    </citation>
    <scope>NUCLEOTIDE SEQUENCE</scope>
    <source>
        <strain evidence="1">NM73_A23</strain>
    </source>
</reference>
<sequence>MQKIIDIENGVCRMPQWRMAKPVDFTLCQGEHIAIVGPNGGGKSMLVDIITGAHALQPMNPVHYDFAPRKAKMVSDNIKYMTFRDSYGTADGTYYYQQRWNQNDIEESPLVSDLLDEAFRIAEEGLVRKTVFDKFVVRDETPEQERQRLAEEETDRRAMHNELEKVRKRLYDMFNLETLLDKHVILLSSGELRKFQLTKTLLTNPRVLIMDNPFIGLDVTARQQLHDFLRVLASETTVSIILVQSKSDDIPDFITHVVEVRDMVVGEKKTLAQYKENVSPVPEHVLDEWREQQIKSLPDTCIDAESIVDFRNVNIRYGSRTILRDLSLSVNRGEHWALSGENGAGKSTLLSIVCADNPQAYANDIVLFGHQRGKGESIWDIKKHIGYISPEMHRAFQRDLPCLHIVASGMSDMNGLYQAPKAHQIEQCLFWMRIFGVEHVAERTFLKLSSGEQRLVLLARTFVKDPALLILDEPLHGLDLYNRCMVKDIINAFCRRPGKTLIMVTHYKDELPDCIDHEIFLKRMN</sequence>